<name>A0A8C0WPU5_CASCN</name>
<proteinExistence type="predicted"/>
<dbReference type="InterPro" id="IPR013783">
    <property type="entry name" value="Ig-like_fold"/>
</dbReference>
<sequence length="122" mass="13321">QALFLFPGSLSQPILNQMSSVSASLGSSARLTCTLSNGFKVPAYHIFWYQQKTESGPQFLLRYYSDSSKYQEPGVPSRFSGSKDASANAGILLFSGLQPEGEADYYCTTYHSNTGINTVIQT</sequence>
<dbReference type="InterPro" id="IPR013106">
    <property type="entry name" value="Ig_V-set"/>
</dbReference>
<dbReference type="PANTHER" id="PTHR23267">
    <property type="entry name" value="IMMUNOGLOBULIN LIGHT CHAIN"/>
    <property type="match status" value="1"/>
</dbReference>
<organism evidence="2">
    <name type="scientific">Castor canadensis</name>
    <name type="common">American beaver</name>
    <dbReference type="NCBI Taxonomy" id="51338"/>
    <lineage>
        <taxon>Eukaryota</taxon>
        <taxon>Metazoa</taxon>
        <taxon>Chordata</taxon>
        <taxon>Craniata</taxon>
        <taxon>Vertebrata</taxon>
        <taxon>Euteleostomi</taxon>
        <taxon>Mammalia</taxon>
        <taxon>Eutheria</taxon>
        <taxon>Euarchontoglires</taxon>
        <taxon>Glires</taxon>
        <taxon>Rodentia</taxon>
        <taxon>Castorimorpha</taxon>
        <taxon>Castoridae</taxon>
        <taxon>Castor</taxon>
    </lineage>
</organism>
<dbReference type="InterPro" id="IPR007110">
    <property type="entry name" value="Ig-like_dom"/>
</dbReference>
<dbReference type="AlphaFoldDB" id="A0A8C0WPU5"/>
<dbReference type="SMART" id="SM00409">
    <property type="entry name" value="IG"/>
    <property type="match status" value="1"/>
</dbReference>
<protein>
    <recommendedName>
        <fullName evidence="1">Ig-like domain-containing protein</fullName>
    </recommendedName>
</protein>
<dbReference type="PROSITE" id="PS50835">
    <property type="entry name" value="IG_LIKE"/>
    <property type="match status" value="1"/>
</dbReference>
<evidence type="ECO:0000313" key="2">
    <source>
        <dbReference type="Ensembl" id="ENSCCNP00000014350.1"/>
    </source>
</evidence>
<dbReference type="InterPro" id="IPR036179">
    <property type="entry name" value="Ig-like_dom_sf"/>
</dbReference>
<reference evidence="2" key="1">
    <citation type="submission" date="2023-09" db="UniProtKB">
        <authorList>
            <consortium name="Ensembl"/>
        </authorList>
    </citation>
    <scope>IDENTIFICATION</scope>
</reference>
<feature type="domain" description="Ig-like" evidence="1">
    <location>
        <begin position="7"/>
        <end position="122"/>
    </location>
</feature>
<evidence type="ECO:0000259" key="1">
    <source>
        <dbReference type="PROSITE" id="PS50835"/>
    </source>
</evidence>
<dbReference type="Gene3D" id="2.60.40.10">
    <property type="entry name" value="Immunoglobulins"/>
    <property type="match status" value="1"/>
</dbReference>
<dbReference type="SMART" id="SM00406">
    <property type="entry name" value="IGv"/>
    <property type="match status" value="1"/>
</dbReference>
<dbReference type="Pfam" id="PF07686">
    <property type="entry name" value="V-set"/>
    <property type="match status" value="1"/>
</dbReference>
<dbReference type="SUPFAM" id="SSF48726">
    <property type="entry name" value="Immunoglobulin"/>
    <property type="match status" value="1"/>
</dbReference>
<dbReference type="InterPro" id="IPR003599">
    <property type="entry name" value="Ig_sub"/>
</dbReference>
<dbReference type="Ensembl" id="ENSCCNT00000018825.1">
    <property type="protein sequence ID" value="ENSCCNP00000014350.1"/>
    <property type="gene ID" value="ENSCCNG00000014849.1"/>
</dbReference>
<accession>A0A8C0WPU5</accession>
<dbReference type="InterPro" id="IPR050150">
    <property type="entry name" value="IgV_Light_Chain"/>
</dbReference>